<comment type="similarity">
    <text evidence="2">Belongs to the PDE6D/unc-119 family.</text>
</comment>
<evidence type="ECO:0000256" key="11">
    <source>
        <dbReference type="ARBA" id="ARBA00022837"/>
    </source>
</evidence>
<dbReference type="GO" id="GO:0042953">
    <property type="term" value="P:lipoprotein transport"/>
    <property type="evidence" value="ECO:0007669"/>
    <property type="project" value="TreeGrafter"/>
</dbReference>
<evidence type="ECO:0000256" key="5">
    <source>
        <dbReference type="ARBA" id="ARBA00022692"/>
    </source>
</evidence>
<comment type="similarity">
    <text evidence="3">Belongs to the malectin family.</text>
</comment>
<sequence>MSSPIAKSESKTSLLKAGGSRRAAAGAEPQPRKSHARGGKGQPRYPARELSRQEQLHGDPSSRRPLCHPGVKENGVKGLQKQSHGQGESQPEPAEGGPSRGSSKAEARTSRHHHHRHSQQQHPSRDQQQPHTQRDGEEREEDFFFGHREGSSRESLKLSEGSSPLSKSSSKYSTKSNSSDRSGEADPLFHQLHPILSSVFGQIRHEEKTCYKAVQTSEEGPSACEYQGPLMMLAQNCAVMHNLLGPACIFLRKGFAENRQPVQLREAFKEFDKDKDGFINCRDLGNCMRTMGYMPTEMELIELSQQINMNLGGHVDFEDFVELMGPKLLAETADMIGVKELRDAFREFDTNGDGEISTSELREAMKKLLGQQVGHRDIEEIIRDVDLNGDGHVDFEASDYGMKLPILRSNTEDQILYQTERYNEETFGYEVPIKEEGDYVVVLKFAEVYFAQSQQKVFDVRLNGHVVVKDLDIFDRVGHSTAHDEIIPISIRKGKLSVQGEVSTFTGKLHIEFVKGYYDNPKICALYILQGTVDDVPKLQPHPGLEKKEDEEDEEEYDEGSSVKKQANKNRVQSGPRTPNPYASDNSSLMFPILVAFGVFIPTLFCLCRLCPLVCSDILISTAALRLVLEIALFQLCCALRGKPADYLCKPEDNIYNIDFTRFKIRDLETGTVLFEIAKPSASEQDDDDEDDSGEVDTSAGRFVRYQFTPAFLRLRTVGATVEFTVGDKPVSNFRMIERHYFRDRLLKNFDFDFGFCIPSSRNTCEHIYEFPQLSEDLIRLMVEHPYETRSDSFYFVDNKLIMHNKADYAYNGGQ</sequence>
<feature type="compositionally biased region" description="Polar residues" evidence="18">
    <location>
        <begin position="80"/>
        <end position="89"/>
    </location>
</feature>
<dbReference type="FunFam" id="1.10.238.10:FF:000069">
    <property type="entry name" value="calcium-binding protein 1 isoform X1"/>
    <property type="match status" value="1"/>
</dbReference>
<feature type="region of interest" description="Disordered" evidence="18">
    <location>
        <begin position="539"/>
        <end position="579"/>
    </location>
</feature>
<feature type="compositionally biased region" description="Low complexity" evidence="18">
    <location>
        <begin position="158"/>
        <end position="180"/>
    </location>
</feature>
<name>M7BAE8_CHEMY</name>
<dbReference type="InterPro" id="IPR014756">
    <property type="entry name" value="Ig_E-set"/>
</dbReference>
<dbReference type="PROSITE" id="PS50222">
    <property type="entry name" value="EF_HAND_2"/>
    <property type="match status" value="2"/>
</dbReference>
<dbReference type="SUPFAM" id="SSF81296">
    <property type="entry name" value="E set domains"/>
    <property type="match status" value="1"/>
</dbReference>
<keyword evidence="13" id="KW-1133">Transmembrane helix</keyword>
<dbReference type="GO" id="GO:0005789">
    <property type="term" value="C:endoplasmic reticulum membrane"/>
    <property type="evidence" value="ECO:0007669"/>
    <property type="project" value="UniProtKB-SubCell"/>
</dbReference>
<organism evidence="20 21">
    <name type="scientific">Chelonia mydas</name>
    <name type="common">Green sea-turtle</name>
    <name type="synonym">Chelonia agassizi</name>
    <dbReference type="NCBI Taxonomy" id="8469"/>
    <lineage>
        <taxon>Eukaryota</taxon>
        <taxon>Metazoa</taxon>
        <taxon>Chordata</taxon>
        <taxon>Craniata</taxon>
        <taxon>Vertebrata</taxon>
        <taxon>Euteleostomi</taxon>
        <taxon>Archelosauria</taxon>
        <taxon>Testudinata</taxon>
        <taxon>Testudines</taxon>
        <taxon>Cryptodira</taxon>
        <taxon>Durocryptodira</taxon>
        <taxon>Americhelydia</taxon>
        <taxon>Chelonioidea</taxon>
        <taxon>Cheloniidae</taxon>
        <taxon>Chelonia</taxon>
    </lineage>
</organism>
<dbReference type="InterPro" id="IPR011992">
    <property type="entry name" value="EF-hand-dom_pair"/>
</dbReference>
<evidence type="ECO:0000256" key="2">
    <source>
        <dbReference type="ARBA" id="ARBA00008102"/>
    </source>
</evidence>
<dbReference type="PANTHER" id="PTHR12951">
    <property type="entry name" value="RETINAL PROTEIN 4"/>
    <property type="match status" value="1"/>
</dbReference>
<keyword evidence="15" id="KW-0472">Membrane</keyword>
<evidence type="ECO:0000256" key="16">
    <source>
        <dbReference type="ARBA" id="ARBA00023180"/>
    </source>
</evidence>
<evidence type="ECO:0000256" key="8">
    <source>
        <dbReference type="ARBA" id="ARBA00022737"/>
    </source>
</evidence>
<dbReference type="InterPro" id="IPR018247">
    <property type="entry name" value="EF_Hand_1_Ca_BS"/>
</dbReference>
<evidence type="ECO:0000313" key="21">
    <source>
        <dbReference type="Proteomes" id="UP000031443"/>
    </source>
</evidence>
<feature type="compositionally biased region" description="Basic and acidic residues" evidence="18">
    <location>
        <begin position="132"/>
        <end position="157"/>
    </location>
</feature>
<feature type="compositionally biased region" description="Basic residues" evidence="18">
    <location>
        <begin position="110"/>
        <end position="119"/>
    </location>
</feature>
<evidence type="ECO:0000259" key="19">
    <source>
        <dbReference type="PROSITE" id="PS50222"/>
    </source>
</evidence>
<dbReference type="Pfam" id="PF11721">
    <property type="entry name" value="Malectin"/>
    <property type="match status" value="1"/>
</dbReference>
<keyword evidence="16" id="KW-0325">Glycoprotein</keyword>
<keyword evidence="7" id="KW-0732">Signal</keyword>
<evidence type="ECO:0000256" key="7">
    <source>
        <dbReference type="ARBA" id="ARBA00022729"/>
    </source>
</evidence>
<dbReference type="FunFam" id="2.70.50.40:FF:000001">
    <property type="entry name" value="protein unc-119 homolog A"/>
    <property type="match status" value="1"/>
</dbReference>
<dbReference type="SMART" id="SM00054">
    <property type="entry name" value="EFh"/>
    <property type="match status" value="3"/>
</dbReference>
<keyword evidence="17" id="KW-0119">Carbohydrate metabolism</keyword>
<dbReference type="GO" id="GO:0008289">
    <property type="term" value="F:lipid binding"/>
    <property type="evidence" value="ECO:0007669"/>
    <property type="project" value="UniProtKB-KW"/>
</dbReference>
<feature type="compositionally biased region" description="Low complexity" evidence="18">
    <location>
        <begin position="17"/>
        <end position="27"/>
    </location>
</feature>
<keyword evidence="6" id="KW-0479">Metal-binding</keyword>
<dbReference type="Gene3D" id="1.10.238.10">
    <property type="entry name" value="EF-hand"/>
    <property type="match status" value="2"/>
</dbReference>
<dbReference type="Pfam" id="PF05351">
    <property type="entry name" value="GMP_PDE_delta"/>
    <property type="match status" value="1"/>
</dbReference>
<dbReference type="Proteomes" id="UP000031443">
    <property type="component" value="Unassembled WGS sequence"/>
</dbReference>
<feature type="domain" description="EF-hand" evidence="19">
    <location>
        <begin position="336"/>
        <end position="371"/>
    </location>
</feature>
<evidence type="ECO:0000256" key="13">
    <source>
        <dbReference type="ARBA" id="ARBA00022989"/>
    </source>
</evidence>
<dbReference type="SUPFAM" id="SSF47473">
    <property type="entry name" value="EF-hand"/>
    <property type="match status" value="1"/>
</dbReference>
<dbReference type="FunFam" id="2.60.120.430:FF:000006">
    <property type="entry name" value="Malectin"/>
    <property type="match status" value="1"/>
</dbReference>
<feature type="domain" description="EF-hand" evidence="19">
    <location>
        <begin position="259"/>
        <end position="294"/>
    </location>
</feature>
<dbReference type="InterPro" id="IPR051519">
    <property type="entry name" value="PDE6D_unc-119_myristoyl-bd"/>
</dbReference>
<evidence type="ECO:0000256" key="18">
    <source>
        <dbReference type="SAM" id="MobiDB-lite"/>
    </source>
</evidence>
<dbReference type="STRING" id="8469.M7BAE8"/>
<dbReference type="AlphaFoldDB" id="M7BAE8"/>
<dbReference type="InterPro" id="IPR037036">
    <property type="entry name" value="PDED_dom_sf"/>
</dbReference>
<protein>
    <submittedName>
        <fullName evidence="20">Malectin</fullName>
    </submittedName>
</protein>
<dbReference type="InterPro" id="IPR021720">
    <property type="entry name" value="Malectin_dom"/>
</dbReference>
<keyword evidence="9" id="KW-0970">Cilium biogenesis/degradation</keyword>
<dbReference type="GO" id="GO:0005509">
    <property type="term" value="F:calcium ion binding"/>
    <property type="evidence" value="ECO:0007669"/>
    <property type="project" value="InterPro"/>
</dbReference>
<feature type="compositionally biased region" description="Polar residues" evidence="18">
    <location>
        <begin position="563"/>
        <end position="579"/>
    </location>
</feature>
<keyword evidence="10" id="KW-0256">Endoplasmic reticulum</keyword>
<reference evidence="21" key="1">
    <citation type="journal article" date="2013" name="Nat. Genet.">
        <title>The draft genomes of soft-shell turtle and green sea turtle yield insights into the development and evolution of the turtle-specific body plan.</title>
        <authorList>
            <person name="Wang Z."/>
            <person name="Pascual-Anaya J."/>
            <person name="Zadissa A."/>
            <person name="Li W."/>
            <person name="Niimura Y."/>
            <person name="Huang Z."/>
            <person name="Li C."/>
            <person name="White S."/>
            <person name="Xiong Z."/>
            <person name="Fang D."/>
            <person name="Wang B."/>
            <person name="Ming Y."/>
            <person name="Chen Y."/>
            <person name="Zheng Y."/>
            <person name="Kuraku S."/>
            <person name="Pignatelli M."/>
            <person name="Herrero J."/>
            <person name="Beal K."/>
            <person name="Nozawa M."/>
            <person name="Li Q."/>
            <person name="Wang J."/>
            <person name="Zhang H."/>
            <person name="Yu L."/>
            <person name="Shigenobu S."/>
            <person name="Wang J."/>
            <person name="Liu J."/>
            <person name="Flicek P."/>
            <person name="Searle S."/>
            <person name="Wang J."/>
            <person name="Kuratani S."/>
            <person name="Yin Y."/>
            <person name="Aken B."/>
            <person name="Zhang G."/>
            <person name="Irie N."/>
        </authorList>
    </citation>
    <scope>NUCLEOTIDE SEQUENCE [LARGE SCALE GENOMIC DNA]</scope>
</reference>
<dbReference type="Gene3D" id="2.70.50.40">
    <property type="entry name" value="GMP phosphodiesterase, delta subunit"/>
    <property type="match status" value="1"/>
</dbReference>
<dbReference type="GO" id="GO:0060271">
    <property type="term" value="P:cilium assembly"/>
    <property type="evidence" value="ECO:0007669"/>
    <property type="project" value="TreeGrafter"/>
</dbReference>
<feature type="compositionally biased region" description="Acidic residues" evidence="18">
    <location>
        <begin position="549"/>
        <end position="559"/>
    </location>
</feature>
<keyword evidence="14" id="KW-0446">Lipid-binding</keyword>
<dbReference type="GO" id="GO:0005929">
    <property type="term" value="C:cilium"/>
    <property type="evidence" value="ECO:0007669"/>
    <property type="project" value="TreeGrafter"/>
</dbReference>
<evidence type="ECO:0000256" key="15">
    <source>
        <dbReference type="ARBA" id="ARBA00023136"/>
    </source>
</evidence>
<evidence type="ECO:0000256" key="14">
    <source>
        <dbReference type="ARBA" id="ARBA00023121"/>
    </source>
</evidence>
<dbReference type="CDD" id="cd00051">
    <property type="entry name" value="EFh"/>
    <property type="match status" value="2"/>
</dbReference>
<dbReference type="PROSITE" id="PS00018">
    <property type="entry name" value="EF_HAND_1"/>
    <property type="match status" value="2"/>
</dbReference>
<evidence type="ECO:0000256" key="17">
    <source>
        <dbReference type="ARBA" id="ARBA00023277"/>
    </source>
</evidence>
<feature type="region of interest" description="Disordered" evidence="18">
    <location>
        <begin position="1"/>
        <end position="186"/>
    </location>
</feature>
<keyword evidence="8" id="KW-0677">Repeat</keyword>
<dbReference type="Pfam" id="PF13499">
    <property type="entry name" value="EF-hand_7"/>
    <property type="match status" value="1"/>
</dbReference>
<dbReference type="PANTHER" id="PTHR12951:SF3">
    <property type="entry name" value="PROTEIN UNC-119 HOMOLOG B"/>
    <property type="match status" value="1"/>
</dbReference>
<dbReference type="Gene3D" id="2.60.120.430">
    <property type="entry name" value="Galactose-binding lectin"/>
    <property type="match status" value="1"/>
</dbReference>
<evidence type="ECO:0000256" key="3">
    <source>
        <dbReference type="ARBA" id="ARBA00009141"/>
    </source>
</evidence>
<dbReference type="FunFam" id="1.10.238.10:FF:000037">
    <property type="entry name" value="calcium-binding protein 1 isoform X2"/>
    <property type="match status" value="1"/>
</dbReference>
<evidence type="ECO:0000256" key="12">
    <source>
        <dbReference type="ARBA" id="ARBA00022927"/>
    </source>
</evidence>
<dbReference type="Pfam" id="PF00036">
    <property type="entry name" value="EF-hand_1"/>
    <property type="match status" value="1"/>
</dbReference>
<feature type="compositionally biased region" description="Low complexity" evidence="18">
    <location>
        <begin position="120"/>
        <end position="131"/>
    </location>
</feature>
<feature type="compositionally biased region" description="Basic and acidic residues" evidence="18">
    <location>
        <begin position="46"/>
        <end position="62"/>
    </location>
</feature>
<evidence type="ECO:0000256" key="10">
    <source>
        <dbReference type="ARBA" id="ARBA00022824"/>
    </source>
</evidence>
<dbReference type="EMBL" id="KB533798">
    <property type="protein sequence ID" value="EMP34139.1"/>
    <property type="molecule type" value="Genomic_DNA"/>
</dbReference>
<evidence type="ECO:0000313" key="20">
    <source>
        <dbReference type="EMBL" id="EMP34139.1"/>
    </source>
</evidence>
<dbReference type="GO" id="GO:0007399">
    <property type="term" value="P:nervous system development"/>
    <property type="evidence" value="ECO:0007669"/>
    <property type="project" value="TreeGrafter"/>
</dbReference>
<keyword evidence="11" id="KW-0106">Calcium</keyword>
<comment type="subcellular location">
    <subcellularLocation>
        <location evidence="1">Endoplasmic reticulum membrane</location>
        <topology evidence="1">Single-pass type I membrane protein</topology>
    </subcellularLocation>
</comment>
<evidence type="ECO:0000256" key="9">
    <source>
        <dbReference type="ARBA" id="ARBA00022794"/>
    </source>
</evidence>
<gene>
    <name evidence="20" type="ORF">UY3_08701</name>
</gene>
<dbReference type="InterPro" id="IPR008015">
    <property type="entry name" value="PDED_dom"/>
</dbReference>
<dbReference type="eggNOG" id="KOG3593">
    <property type="taxonomic scope" value="Eukaryota"/>
</dbReference>
<accession>M7BAE8</accession>
<keyword evidence="5" id="KW-0812">Transmembrane</keyword>
<evidence type="ECO:0000256" key="6">
    <source>
        <dbReference type="ARBA" id="ARBA00022723"/>
    </source>
</evidence>
<keyword evidence="4" id="KW-0813">Transport</keyword>
<dbReference type="InterPro" id="IPR002048">
    <property type="entry name" value="EF_hand_dom"/>
</dbReference>
<evidence type="ECO:0000256" key="1">
    <source>
        <dbReference type="ARBA" id="ARBA00004115"/>
    </source>
</evidence>
<proteinExistence type="inferred from homology"/>
<evidence type="ECO:0000256" key="4">
    <source>
        <dbReference type="ARBA" id="ARBA00022448"/>
    </source>
</evidence>
<keyword evidence="21" id="KW-1185">Reference proteome</keyword>
<keyword evidence="12" id="KW-0653">Protein transport</keyword>